<dbReference type="PROSITE" id="PS00211">
    <property type="entry name" value="ABC_TRANSPORTER_1"/>
    <property type="match status" value="1"/>
</dbReference>
<dbReference type="InterPro" id="IPR050683">
    <property type="entry name" value="Bact_Polysacc_Export_ATP-bd"/>
</dbReference>
<dbReference type="PROSITE" id="PS50893">
    <property type="entry name" value="ABC_TRANSPORTER_2"/>
    <property type="match status" value="1"/>
</dbReference>
<dbReference type="InterPro" id="IPR003593">
    <property type="entry name" value="AAA+_ATPase"/>
</dbReference>
<dbReference type="SUPFAM" id="SSF52540">
    <property type="entry name" value="P-loop containing nucleoside triphosphate hydrolases"/>
    <property type="match status" value="1"/>
</dbReference>
<dbReference type="PANTHER" id="PTHR46743:SF2">
    <property type="entry name" value="TEICHOIC ACIDS EXPORT ATP-BINDING PROTEIN TAGH"/>
    <property type="match status" value="1"/>
</dbReference>
<reference evidence="7 8" key="1">
    <citation type="submission" date="2023-07" db="EMBL/GenBank/DDBJ databases">
        <title>Novel species in genus Planococcus.</title>
        <authorList>
            <person name="Ning S."/>
        </authorList>
    </citation>
    <scope>NUCLEOTIDE SEQUENCE [LARGE SCALE GENOMIC DNA]</scope>
    <source>
        <strain evidence="7 8">N017</strain>
    </source>
</reference>
<evidence type="ECO:0000256" key="2">
    <source>
        <dbReference type="ARBA" id="ARBA00022448"/>
    </source>
</evidence>
<evidence type="ECO:0000256" key="5">
    <source>
        <dbReference type="ARBA" id="ARBA00022967"/>
    </source>
</evidence>
<keyword evidence="8" id="KW-1185">Reference proteome</keyword>
<proteinExistence type="inferred from homology"/>
<evidence type="ECO:0000313" key="7">
    <source>
        <dbReference type="EMBL" id="MDN7244562.1"/>
    </source>
</evidence>
<keyword evidence="2" id="KW-0813">Transport</keyword>
<evidence type="ECO:0000256" key="3">
    <source>
        <dbReference type="ARBA" id="ARBA00022741"/>
    </source>
</evidence>
<comment type="caution">
    <text evidence="7">The sequence shown here is derived from an EMBL/GenBank/DDBJ whole genome shotgun (WGS) entry which is preliminary data.</text>
</comment>
<dbReference type="InterPro" id="IPR015860">
    <property type="entry name" value="ABC_transpr_TagH-like"/>
</dbReference>
<accession>A0ABT8N9L0</accession>
<keyword evidence="5" id="KW-1278">Translocase</keyword>
<dbReference type="InterPro" id="IPR017871">
    <property type="entry name" value="ABC_transporter-like_CS"/>
</dbReference>
<dbReference type="PANTHER" id="PTHR46743">
    <property type="entry name" value="TEICHOIC ACIDS EXPORT ATP-BINDING PROTEIN TAGH"/>
    <property type="match status" value="1"/>
</dbReference>
<dbReference type="RefSeq" id="WP_301854986.1">
    <property type="nucleotide sequence ID" value="NZ_JAUJWU010000001.1"/>
</dbReference>
<evidence type="ECO:0000313" key="8">
    <source>
        <dbReference type="Proteomes" id="UP001172142"/>
    </source>
</evidence>
<comment type="similarity">
    <text evidence="1">Belongs to the ABC transporter superfamily.</text>
</comment>
<dbReference type="Gene3D" id="3.40.50.300">
    <property type="entry name" value="P-loop containing nucleotide triphosphate hydrolases"/>
    <property type="match status" value="1"/>
</dbReference>
<dbReference type="Proteomes" id="UP001172142">
    <property type="component" value="Unassembled WGS sequence"/>
</dbReference>
<protein>
    <submittedName>
        <fullName evidence="7">ABC transporter ATP-binding protein</fullName>
    </submittedName>
</protein>
<name>A0ABT8N9L0_9BACL</name>
<gene>
    <name evidence="7" type="ORF">QWY13_03570</name>
</gene>
<dbReference type="SMART" id="SM00382">
    <property type="entry name" value="AAA"/>
    <property type="match status" value="1"/>
</dbReference>
<dbReference type="InterPro" id="IPR003439">
    <property type="entry name" value="ABC_transporter-like_ATP-bd"/>
</dbReference>
<keyword evidence="3" id="KW-0547">Nucleotide-binding</keyword>
<organism evidence="7 8">
    <name type="scientific">Planococcus shenhongbingii</name>
    <dbReference type="NCBI Taxonomy" id="3058398"/>
    <lineage>
        <taxon>Bacteria</taxon>
        <taxon>Bacillati</taxon>
        <taxon>Bacillota</taxon>
        <taxon>Bacilli</taxon>
        <taxon>Bacillales</taxon>
        <taxon>Caryophanaceae</taxon>
        <taxon>Planococcus</taxon>
    </lineage>
</organism>
<dbReference type="EMBL" id="JAUJWU010000001">
    <property type="protein sequence ID" value="MDN7244562.1"/>
    <property type="molecule type" value="Genomic_DNA"/>
</dbReference>
<sequence length="543" mass="61525">MDIAVSVKNLTKKYSLYKDPWGPIKEVLTRKKFHKDFYALRDVSLDFPRGESIGILGKNGSGKSTLLKVIAGITEPTSGAVDVHGSIVFLDVSSGIDSELSGYDNIFMKGTLLGYTKEEMLAKVDDIIEFSELGEFIGQPVKNYSSGMKSKLGFAISVNVDPDILIVDEALAVGDSVFRKKCMDKMNEFKEQGKTIIFVSHDNNAVESFCSKAAWIHQGEMITYGDSKFVGSLYEDFMSGRKPIESVLAEIEYKHSIEQVVFGTTDKGFTIKLQGYLHDHNQQEVSEQFDLAVRDIRTGETAVKPLVKNENGFFVELSSKEFPMFFKPGKFSFNARYHDDSGEPVEFSLWAGKAEIRERIDGEINRFRYKFDTQKNALELAIENREKLEQQVNKIWFHDQTVYIEGVAFVRGYETRTQGAAGLVFYLTNLETFERFAFPAVLSETEEITENPAYNPQGKVYNFSQFNVAINLAQLEKGSYESHLTYRMNEEPGYELVNLVWASKQPAYPAELYLIGGQSIEIKTATKYLRLEKKDRQLQEAIQ</sequence>
<dbReference type="CDD" id="cd03220">
    <property type="entry name" value="ABC_KpsT_Wzt"/>
    <property type="match status" value="1"/>
</dbReference>
<keyword evidence="4 7" id="KW-0067">ATP-binding</keyword>
<dbReference type="GO" id="GO:0005524">
    <property type="term" value="F:ATP binding"/>
    <property type="evidence" value="ECO:0007669"/>
    <property type="project" value="UniProtKB-KW"/>
</dbReference>
<dbReference type="InterPro" id="IPR027417">
    <property type="entry name" value="P-loop_NTPase"/>
</dbReference>
<dbReference type="Pfam" id="PF00005">
    <property type="entry name" value="ABC_tran"/>
    <property type="match status" value="1"/>
</dbReference>
<evidence type="ECO:0000256" key="1">
    <source>
        <dbReference type="ARBA" id="ARBA00005417"/>
    </source>
</evidence>
<evidence type="ECO:0000256" key="4">
    <source>
        <dbReference type="ARBA" id="ARBA00022840"/>
    </source>
</evidence>
<feature type="domain" description="ABC transporter" evidence="6">
    <location>
        <begin position="5"/>
        <end position="243"/>
    </location>
</feature>
<evidence type="ECO:0000259" key="6">
    <source>
        <dbReference type="PROSITE" id="PS50893"/>
    </source>
</evidence>